<dbReference type="AlphaFoldDB" id="A0A6J1RXB0"/>
<keyword evidence="2" id="KW-0863">Zinc-finger</keyword>
<dbReference type="OrthoDB" id="9837000at2759"/>
<dbReference type="GO" id="GO:0008270">
    <property type="term" value="F:zinc ion binding"/>
    <property type="evidence" value="ECO:0007669"/>
    <property type="project" value="UniProtKB-KW"/>
</dbReference>
<evidence type="ECO:0000313" key="7">
    <source>
        <dbReference type="RefSeq" id="XP_026271580.1"/>
    </source>
</evidence>
<sequence>MVDPHVLARADELSLQINRLHVSYLQEDESPLKIEQRTKLENFIRKYLCLIAHGRKFIFPETAEVLRCSVAMKNNFSAYRASTAWNAIARYAANLVAQPWRKEFKVIKTFSGFYIHDIEENLVGAERLLDCMGYRRVDHSSLVLEQPIDLDNVINVSRDAIVAFVECQVMKEIWEGVYPQFECSWLEILNFRESHICSPESAIKSLSYIYHQNCFHQQQQQQIMAPILHDAYSTANRIHPHSPQSSCLYGQAVSPQMPYYGYSSYPSCPVPPQPRYACVVNPPMMYPMSPVGYHHVKSPIAPANGYHYQHSNQILPSSSAHNGYMVPQTSTLASSYNCVVPTGQLIELDSSTSVGPSSRVCRQSTSLVDDLKSPELRNGAAGERSSNLYCEGVLSKRESPTTVRSENKTSRPNTFDDLKPRRNGMHIEVGDESCSHAEKFGVGKQPQRQGARKANAPTAPMQDGTGTWESWDYVYRNLESQGYNKDVGERGDILHSSTFPRRGSVGSAGSSPNVNGTVARNSRNVRDTEVSANIEQSSHLSHLSDGIQAMRLNCENSTYGRSVDAVDSRSAVRDSKKEKIGTKGSSAAPKTVPRDQKREINVLSSTVKKSHENRVEDEASSFWECLFCTYHNKNGTCVCDMCGKSRQPGNEEKPLISGGRECPKCTLVNARGVVSCEACHESLKNSPTYI</sequence>
<dbReference type="InterPro" id="IPR048839">
    <property type="entry name" value="SPATA2_PUB-like"/>
</dbReference>
<evidence type="ECO:0000256" key="3">
    <source>
        <dbReference type="ARBA" id="ARBA00022833"/>
    </source>
</evidence>
<evidence type="ECO:0000259" key="5">
    <source>
        <dbReference type="PROSITE" id="PS01358"/>
    </source>
</evidence>
<keyword evidence="3" id="KW-0862">Zinc</keyword>
<dbReference type="GeneID" id="113201844"/>
<dbReference type="GO" id="GO:0005737">
    <property type="term" value="C:cytoplasm"/>
    <property type="evidence" value="ECO:0007669"/>
    <property type="project" value="TreeGrafter"/>
</dbReference>
<dbReference type="Gene3D" id="1.20.58.2190">
    <property type="match status" value="1"/>
</dbReference>
<feature type="domain" description="RanBP2-type" evidence="5">
    <location>
        <begin position="623"/>
        <end position="642"/>
    </location>
</feature>
<keyword evidence="6" id="KW-1185">Reference proteome</keyword>
<feature type="compositionally biased region" description="Basic and acidic residues" evidence="4">
    <location>
        <begin position="396"/>
        <end position="420"/>
    </location>
</feature>
<organism evidence="6 7">
    <name type="scientific">Frankliniella occidentalis</name>
    <name type="common">Western flower thrips</name>
    <name type="synonym">Euthrips occidentalis</name>
    <dbReference type="NCBI Taxonomy" id="133901"/>
    <lineage>
        <taxon>Eukaryota</taxon>
        <taxon>Metazoa</taxon>
        <taxon>Ecdysozoa</taxon>
        <taxon>Arthropoda</taxon>
        <taxon>Hexapoda</taxon>
        <taxon>Insecta</taxon>
        <taxon>Pterygota</taxon>
        <taxon>Neoptera</taxon>
        <taxon>Paraneoptera</taxon>
        <taxon>Thysanoptera</taxon>
        <taxon>Terebrantia</taxon>
        <taxon>Thripoidea</taxon>
        <taxon>Thripidae</taxon>
        <taxon>Frankliniella</taxon>
    </lineage>
</organism>
<dbReference type="RefSeq" id="XP_026271580.1">
    <property type="nucleotide sequence ID" value="XM_026415795.2"/>
</dbReference>
<evidence type="ECO:0000256" key="4">
    <source>
        <dbReference type="SAM" id="MobiDB-lite"/>
    </source>
</evidence>
<dbReference type="SMART" id="SM00547">
    <property type="entry name" value="ZnF_RBZ"/>
    <property type="match status" value="2"/>
</dbReference>
<feature type="region of interest" description="Disordered" evidence="4">
    <location>
        <begin position="441"/>
        <end position="464"/>
    </location>
</feature>
<dbReference type="PANTHER" id="PTHR15326:SF2">
    <property type="entry name" value="PROTEIN TAMOZHENNIC"/>
    <property type="match status" value="1"/>
</dbReference>
<feature type="region of interest" description="Disordered" evidence="4">
    <location>
        <begin position="396"/>
        <end position="423"/>
    </location>
</feature>
<reference evidence="7" key="1">
    <citation type="submission" date="2025-08" db="UniProtKB">
        <authorList>
            <consortium name="RefSeq"/>
        </authorList>
    </citation>
    <scope>IDENTIFICATION</scope>
    <source>
        <tissue evidence="7">Whole organism</tissue>
    </source>
</reference>
<evidence type="ECO:0000256" key="1">
    <source>
        <dbReference type="ARBA" id="ARBA00022723"/>
    </source>
</evidence>
<feature type="region of interest" description="Disordered" evidence="4">
    <location>
        <begin position="565"/>
        <end position="594"/>
    </location>
</feature>
<dbReference type="CDD" id="cd09212">
    <property type="entry name" value="PUB"/>
    <property type="match status" value="1"/>
</dbReference>
<name>A0A6J1RXB0_FRAOC</name>
<feature type="compositionally biased region" description="Basic and acidic residues" evidence="4">
    <location>
        <begin position="565"/>
        <end position="581"/>
    </location>
</feature>
<dbReference type="SUPFAM" id="SSF90209">
    <property type="entry name" value="Ran binding protein zinc finger-like"/>
    <property type="match status" value="1"/>
</dbReference>
<dbReference type="PROSITE" id="PS01358">
    <property type="entry name" value="ZF_RANBP2_1"/>
    <property type="match status" value="1"/>
</dbReference>
<protein>
    <submittedName>
        <fullName evidence="7">Protein tamozhennic</fullName>
    </submittedName>
</protein>
<feature type="compositionally biased region" description="Polar residues" evidence="4">
    <location>
        <begin position="507"/>
        <end position="519"/>
    </location>
</feature>
<evidence type="ECO:0000256" key="2">
    <source>
        <dbReference type="ARBA" id="ARBA00022771"/>
    </source>
</evidence>
<dbReference type="Proteomes" id="UP000504606">
    <property type="component" value="Unplaced"/>
</dbReference>
<dbReference type="SUPFAM" id="SSF143503">
    <property type="entry name" value="PUG domain-like"/>
    <property type="match status" value="1"/>
</dbReference>
<accession>A0A6J1RXB0</accession>
<keyword evidence="1" id="KW-0479">Metal-binding</keyword>
<dbReference type="InterPro" id="IPR036339">
    <property type="entry name" value="PUB-like_dom_sf"/>
</dbReference>
<feature type="region of interest" description="Disordered" evidence="4">
    <location>
        <begin position="497"/>
        <end position="519"/>
    </location>
</feature>
<dbReference type="Pfam" id="PF21388">
    <property type="entry name" value="SPATA2_PUB-like"/>
    <property type="match status" value="1"/>
</dbReference>
<gene>
    <name evidence="7" type="primary">LOC113201844</name>
</gene>
<evidence type="ECO:0000313" key="6">
    <source>
        <dbReference type="Proteomes" id="UP000504606"/>
    </source>
</evidence>
<dbReference type="KEGG" id="foc:113201844"/>
<dbReference type="CTD" id="37864"/>
<dbReference type="InterPro" id="IPR001876">
    <property type="entry name" value="Znf_RanBP2"/>
</dbReference>
<dbReference type="PANTHER" id="PTHR15326">
    <property type="entry name" value="SPERMATOGENESIS-ASSOCIATED PROTEIN 2/TAMOZHENNIC"/>
    <property type="match status" value="1"/>
</dbReference>
<dbReference type="InterPro" id="IPR036443">
    <property type="entry name" value="Znf_RanBP2_sf"/>
</dbReference>
<proteinExistence type="predicted"/>